<reference evidence="2" key="1">
    <citation type="journal article" date="2019" name="Int. J. Syst. Evol. Microbiol.">
        <title>The Global Catalogue of Microorganisms (GCM) 10K type strain sequencing project: providing services to taxonomists for standard genome sequencing and annotation.</title>
        <authorList>
            <consortium name="The Broad Institute Genomics Platform"/>
            <consortium name="The Broad Institute Genome Sequencing Center for Infectious Disease"/>
            <person name="Wu L."/>
            <person name="Ma J."/>
        </authorList>
    </citation>
    <scope>NUCLEOTIDE SEQUENCE [LARGE SCALE GENOMIC DNA]</scope>
    <source>
        <strain evidence="2">CGMCC 1.12125</strain>
    </source>
</reference>
<gene>
    <name evidence="1" type="ORF">ACFO0K_08310</name>
</gene>
<evidence type="ECO:0000313" key="1">
    <source>
        <dbReference type="EMBL" id="MFC4429683.1"/>
    </source>
</evidence>
<name>A0ABV8XY46_9MICC</name>
<proteinExistence type="predicted"/>
<organism evidence="1 2">
    <name type="scientific">Citricoccus alkalitolerans</name>
    <dbReference type="NCBI Taxonomy" id="246603"/>
    <lineage>
        <taxon>Bacteria</taxon>
        <taxon>Bacillati</taxon>
        <taxon>Actinomycetota</taxon>
        <taxon>Actinomycetes</taxon>
        <taxon>Micrococcales</taxon>
        <taxon>Micrococcaceae</taxon>
        <taxon>Citricoccus</taxon>
    </lineage>
</organism>
<sequence length="95" mass="9644">MATTTGPEALVIDAALADVRVMMASDGYQLLWTQAPDSASDPASEAGTRLAVTIEAGPEACADCLSPAPVMEAILQKQLAGTPYTVGSVTLPSGH</sequence>
<evidence type="ECO:0000313" key="2">
    <source>
        <dbReference type="Proteomes" id="UP001595965"/>
    </source>
</evidence>
<keyword evidence="2" id="KW-1185">Reference proteome</keyword>
<accession>A0ABV8XY46</accession>
<dbReference type="Proteomes" id="UP001595965">
    <property type="component" value="Unassembled WGS sequence"/>
</dbReference>
<dbReference type="EMBL" id="JBHSEN010000001">
    <property type="protein sequence ID" value="MFC4429683.1"/>
    <property type="molecule type" value="Genomic_DNA"/>
</dbReference>
<comment type="caution">
    <text evidence="1">The sequence shown here is derived from an EMBL/GenBank/DDBJ whole genome shotgun (WGS) entry which is preliminary data.</text>
</comment>
<protein>
    <submittedName>
        <fullName evidence="1">Uncharacterized protein</fullName>
    </submittedName>
</protein>
<dbReference type="RefSeq" id="WP_344227951.1">
    <property type="nucleotide sequence ID" value="NZ_BAAALH010000002.1"/>
</dbReference>